<dbReference type="PANTHER" id="PTHR31096:SF60">
    <property type="entry name" value="ACT DOMAIN-CONTAINING PROTEIN ACR12"/>
    <property type="match status" value="1"/>
</dbReference>
<dbReference type="InterPro" id="IPR002912">
    <property type="entry name" value="ACT_dom"/>
</dbReference>
<dbReference type="SUPFAM" id="SSF55021">
    <property type="entry name" value="ACT-like"/>
    <property type="match status" value="1"/>
</dbReference>
<evidence type="ECO:0000313" key="4">
    <source>
        <dbReference type="Proteomes" id="UP000485058"/>
    </source>
</evidence>
<dbReference type="InterPro" id="IPR040217">
    <property type="entry name" value="ACR1-12"/>
</dbReference>
<dbReference type="AlphaFoldDB" id="A0A699YWA2"/>
<accession>A0A699YWA2</accession>
<sequence length="348" mass="37306">MVSALLTSQKSLQTGVVAGSAPRPSTHCAPHAARLPSTSALSKRAQATVGAPAKPVPTPVVKIDNLTDPFATLVTVEYGDKLGELLETITALKNLNLNIRRAKLVSGKSGSTINAFYLTEADTSEKIVKSARLEEIRMTVLNLLVATYPVSLQFVLCLGCTPMIILVLSTGAQIALRCFVEQESAQSLSGGKPSDSELTQPLGRRRSVVQTLIDVTEAPNGAASVLKITTSDRPGLLVDIVRVLKDINLNVVSAEVDTVGTQAQDEFFITYHGEPLTPPMVTLVTNALQYYLSLNEVAKEDWTARQVQPNHKTLTPDWLQRRSDGMLVSSITMCRGQGACTGEAARAL</sequence>
<evidence type="ECO:0000256" key="1">
    <source>
        <dbReference type="ARBA" id="ARBA00022737"/>
    </source>
</evidence>
<comment type="caution">
    <text evidence="3">The sequence shown here is derived from an EMBL/GenBank/DDBJ whole genome shotgun (WGS) entry which is preliminary data.</text>
</comment>
<reference evidence="3 4" key="1">
    <citation type="submission" date="2020-02" db="EMBL/GenBank/DDBJ databases">
        <title>Draft genome sequence of Haematococcus lacustris strain NIES-144.</title>
        <authorList>
            <person name="Morimoto D."/>
            <person name="Nakagawa S."/>
            <person name="Yoshida T."/>
            <person name="Sawayama S."/>
        </authorList>
    </citation>
    <scope>NUCLEOTIDE SEQUENCE [LARGE SCALE GENOMIC DNA]</scope>
    <source>
        <strain evidence="3 4">NIES-144</strain>
    </source>
</reference>
<feature type="domain" description="ACT" evidence="2">
    <location>
        <begin position="225"/>
        <end position="309"/>
    </location>
</feature>
<keyword evidence="1" id="KW-0677">Repeat</keyword>
<name>A0A699YWA2_HAELA</name>
<evidence type="ECO:0000259" key="2">
    <source>
        <dbReference type="PROSITE" id="PS51671"/>
    </source>
</evidence>
<dbReference type="PANTHER" id="PTHR31096">
    <property type="entry name" value="ACT DOMAIN-CONTAINING PROTEIN ACR4-RELATED"/>
    <property type="match status" value="1"/>
</dbReference>
<dbReference type="Proteomes" id="UP000485058">
    <property type="component" value="Unassembled WGS sequence"/>
</dbReference>
<dbReference type="CDD" id="cd04899">
    <property type="entry name" value="ACT_ACR-UUR-like_2"/>
    <property type="match status" value="1"/>
</dbReference>
<dbReference type="PROSITE" id="PS51671">
    <property type="entry name" value="ACT"/>
    <property type="match status" value="1"/>
</dbReference>
<dbReference type="EMBL" id="BLLF01000087">
    <property type="protein sequence ID" value="GFH07322.1"/>
    <property type="molecule type" value="Genomic_DNA"/>
</dbReference>
<organism evidence="3 4">
    <name type="scientific">Haematococcus lacustris</name>
    <name type="common">Green alga</name>
    <name type="synonym">Haematococcus pluvialis</name>
    <dbReference type="NCBI Taxonomy" id="44745"/>
    <lineage>
        <taxon>Eukaryota</taxon>
        <taxon>Viridiplantae</taxon>
        <taxon>Chlorophyta</taxon>
        <taxon>core chlorophytes</taxon>
        <taxon>Chlorophyceae</taxon>
        <taxon>CS clade</taxon>
        <taxon>Chlamydomonadales</taxon>
        <taxon>Haematococcaceae</taxon>
        <taxon>Haematococcus</taxon>
    </lineage>
</organism>
<feature type="non-terminal residue" evidence="3">
    <location>
        <position position="348"/>
    </location>
</feature>
<protein>
    <recommendedName>
        <fullName evidence="2">ACT domain-containing protein</fullName>
    </recommendedName>
</protein>
<dbReference type="Gene3D" id="3.30.70.260">
    <property type="match status" value="1"/>
</dbReference>
<keyword evidence="4" id="KW-1185">Reference proteome</keyword>
<dbReference type="InterPro" id="IPR045865">
    <property type="entry name" value="ACT-like_dom_sf"/>
</dbReference>
<proteinExistence type="predicted"/>
<evidence type="ECO:0000313" key="3">
    <source>
        <dbReference type="EMBL" id="GFH07322.1"/>
    </source>
</evidence>
<gene>
    <name evidence="3" type="ORF">HaLaN_02107</name>
</gene>